<dbReference type="EMBL" id="JH668355">
    <property type="protein sequence ID" value="KAG6448280.1"/>
    <property type="molecule type" value="Genomic_DNA"/>
</dbReference>
<reference evidence="1" key="1">
    <citation type="journal article" date="2016" name="Insect Biochem. Mol. Biol.">
        <title>Multifaceted biological insights from a draft genome sequence of the tobacco hornworm moth, Manduca sexta.</title>
        <authorList>
            <person name="Kanost M.R."/>
            <person name="Arrese E.L."/>
            <person name="Cao X."/>
            <person name="Chen Y.R."/>
            <person name="Chellapilla S."/>
            <person name="Goldsmith M.R."/>
            <person name="Grosse-Wilde E."/>
            <person name="Heckel D.G."/>
            <person name="Herndon N."/>
            <person name="Jiang H."/>
            <person name="Papanicolaou A."/>
            <person name="Qu J."/>
            <person name="Soulages J.L."/>
            <person name="Vogel H."/>
            <person name="Walters J."/>
            <person name="Waterhouse R.M."/>
            <person name="Ahn S.J."/>
            <person name="Almeida F.C."/>
            <person name="An C."/>
            <person name="Aqrawi P."/>
            <person name="Bretschneider A."/>
            <person name="Bryant W.B."/>
            <person name="Bucks S."/>
            <person name="Chao H."/>
            <person name="Chevignon G."/>
            <person name="Christen J.M."/>
            <person name="Clarke D.F."/>
            <person name="Dittmer N.T."/>
            <person name="Ferguson L.C.F."/>
            <person name="Garavelou S."/>
            <person name="Gordon K.H.J."/>
            <person name="Gunaratna R.T."/>
            <person name="Han Y."/>
            <person name="Hauser F."/>
            <person name="He Y."/>
            <person name="Heidel-Fischer H."/>
            <person name="Hirsh A."/>
            <person name="Hu Y."/>
            <person name="Jiang H."/>
            <person name="Kalra D."/>
            <person name="Klinner C."/>
            <person name="Konig C."/>
            <person name="Kovar C."/>
            <person name="Kroll A.R."/>
            <person name="Kuwar S.S."/>
            <person name="Lee S.L."/>
            <person name="Lehman R."/>
            <person name="Li K."/>
            <person name="Li Z."/>
            <person name="Liang H."/>
            <person name="Lovelace S."/>
            <person name="Lu Z."/>
            <person name="Mansfield J.H."/>
            <person name="McCulloch K.J."/>
            <person name="Mathew T."/>
            <person name="Morton B."/>
            <person name="Muzny D.M."/>
            <person name="Neunemann D."/>
            <person name="Ongeri F."/>
            <person name="Pauchet Y."/>
            <person name="Pu L.L."/>
            <person name="Pyrousis I."/>
            <person name="Rao X.J."/>
            <person name="Redding A."/>
            <person name="Roesel C."/>
            <person name="Sanchez-Gracia A."/>
            <person name="Schaack S."/>
            <person name="Shukla A."/>
            <person name="Tetreau G."/>
            <person name="Wang Y."/>
            <person name="Xiong G.H."/>
            <person name="Traut W."/>
            <person name="Walsh T.K."/>
            <person name="Worley K.C."/>
            <person name="Wu D."/>
            <person name="Wu W."/>
            <person name="Wu Y.Q."/>
            <person name="Zhang X."/>
            <person name="Zou Z."/>
            <person name="Zucker H."/>
            <person name="Briscoe A.D."/>
            <person name="Burmester T."/>
            <person name="Clem R.J."/>
            <person name="Feyereisen R."/>
            <person name="Grimmelikhuijzen C.J.P."/>
            <person name="Hamodrakas S.J."/>
            <person name="Hansson B.S."/>
            <person name="Huguet E."/>
            <person name="Jermiin L.S."/>
            <person name="Lan Q."/>
            <person name="Lehman H.K."/>
            <person name="Lorenzen M."/>
            <person name="Merzendorfer H."/>
            <person name="Michalopoulos I."/>
            <person name="Morton D.B."/>
            <person name="Muthukrishnan S."/>
            <person name="Oakeshott J.G."/>
            <person name="Palmer W."/>
            <person name="Park Y."/>
            <person name="Passarelli A.L."/>
            <person name="Rozas J."/>
            <person name="Schwartz L.M."/>
            <person name="Smith W."/>
            <person name="Southgate A."/>
            <person name="Vilcinskas A."/>
            <person name="Vogt R."/>
            <person name="Wang P."/>
            <person name="Werren J."/>
            <person name="Yu X.Q."/>
            <person name="Zhou J.J."/>
            <person name="Brown S.J."/>
            <person name="Scherer S.E."/>
            <person name="Richards S."/>
            <person name="Blissard G.W."/>
        </authorList>
    </citation>
    <scope>NUCLEOTIDE SEQUENCE</scope>
</reference>
<dbReference type="Proteomes" id="UP000791440">
    <property type="component" value="Unassembled WGS sequence"/>
</dbReference>
<name>A0A922CIN3_MANSE</name>
<evidence type="ECO:0000313" key="2">
    <source>
        <dbReference type="Proteomes" id="UP000791440"/>
    </source>
</evidence>
<sequence>MCECTCQCASVLISRLNNRPKPNLDGEIIAGKIRFLNFCQTTRICQPGREQTK</sequence>
<dbReference type="EMBL" id="JH668355">
    <property type="protein sequence ID" value="KAG6448279.1"/>
    <property type="molecule type" value="Genomic_DNA"/>
</dbReference>
<protein>
    <submittedName>
        <fullName evidence="1">Uncharacterized protein</fullName>
    </submittedName>
</protein>
<dbReference type="AlphaFoldDB" id="A0A922CIN3"/>
<gene>
    <name evidence="1" type="ORF">O3G_MSEX005418</name>
</gene>
<accession>A0A922CIN3</accession>
<organism evidence="1 2">
    <name type="scientific">Manduca sexta</name>
    <name type="common">Tobacco hawkmoth</name>
    <name type="synonym">Tobacco hornworm</name>
    <dbReference type="NCBI Taxonomy" id="7130"/>
    <lineage>
        <taxon>Eukaryota</taxon>
        <taxon>Metazoa</taxon>
        <taxon>Ecdysozoa</taxon>
        <taxon>Arthropoda</taxon>
        <taxon>Hexapoda</taxon>
        <taxon>Insecta</taxon>
        <taxon>Pterygota</taxon>
        <taxon>Neoptera</taxon>
        <taxon>Endopterygota</taxon>
        <taxon>Lepidoptera</taxon>
        <taxon>Glossata</taxon>
        <taxon>Ditrysia</taxon>
        <taxon>Bombycoidea</taxon>
        <taxon>Sphingidae</taxon>
        <taxon>Sphinginae</taxon>
        <taxon>Sphingini</taxon>
        <taxon>Manduca</taxon>
    </lineage>
</organism>
<keyword evidence="2" id="KW-1185">Reference proteome</keyword>
<evidence type="ECO:0000313" key="1">
    <source>
        <dbReference type="EMBL" id="KAG6448280.1"/>
    </source>
</evidence>
<reference evidence="1" key="2">
    <citation type="submission" date="2020-12" db="EMBL/GenBank/DDBJ databases">
        <authorList>
            <person name="Kanost M."/>
        </authorList>
    </citation>
    <scope>NUCLEOTIDE SEQUENCE</scope>
</reference>
<comment type="caution">
    <text evidence="1">The sequence shown here is derived from an EMBL/GenBank/DDBJ whole genome shotgun (WGS) entry which is preliminary data.</text>
</comment>
<proteinExistence type="predicted"/>